<sequence length="169" mass="19123">MRSRSTTPAMKWATYEVVAYPLLGPYDLVLPSIYLTTIRAKHTSTRHLPFGPADDDNGPGSEPPPHNRKRYVSTFITSRWRSPAAVGKPSFAYFPVDYLPHDLWRPDEPTDLREGDLPDATSYERSEDVRPNRRNPRIGAVCLASAKTDCFDFILHSQQFGHESVVFSS</sequence>
<reference evidence="2 3" key="1">
    <citation type="journal article" date="2012" name="Genome Biol.">
        <title>Genome and low-iron response of an oceanic diatom adapted to chronic iron limitation.</title>
        <authorList>
            <person name="Lommer M."/>
            <person name="Specht M."/>
            <person name="Roy A.S."/>
            <person name="Kraemer L."/>
            <person name="Andreson R."/>
            <person name="Gutowska M.A."/>
            <person name="Wolf J."/>
            <person name="Bergner S.V."/>
            <person name="Schilhabel M.B."/>
            <person name="Klostermeier U.C."/>
            <person name="Beiko R.G."/>
            <person name="Rosenstiel P."/>
            <person name="Hippler M."/>
            <person name="Laroche J."/>
        </authorList>
    </citation>
    <scope>NUCLEOTIDE SEQUENCE [LARGE SCALE GENOMIC DNA]</scope>
    <source>
        <strain evidence="2 3">CCMP1005</strain>
    </source>
</reference>
<feature type="region of interest" description="Disordered" evidence="1">
    <location>
        <begin position="107"/>
        <end position="132"/>
    </location>
</feature>
<protein>
    <submittedName>
        <fullName evidence="2">Uncharacterized protein</fullName>
    </submittedName>
</protein>
<organism evidence="2 3">
    <name type="scientific">Thalassiosira oceanica</name>
    <name type="common">Marine diatom</name>
    <dbReference type="NCBI Taxonomy" id="159749"/>
    <lineage>
        <taxon>Eukaryota</taxon>
        <taxon>Sar</taxon>
        <taxon>Stramenopiles</taxon>
        <taxon>Ochrophyta</taxon>
        <taxon>Bacillariophyta</taxon>
        <taxon>Coscinodiscophyceae</taxon>
        <taxon>Thalassiosirophycidae</taxon>
        <taxon>Thalassiosirales</taxon>
        <taxon>Thalassiosiraceae</taxon>
        <taxon>Thalassiosira</taxon>
    </lineage>
</organism>
<name>K0REI7_THAOC</name>
<proteinExistence type="predicted"/>
<comment type="caution">
    <text evidence="2">The sequence shown here is derived from an EMBL/GenBank/DDBJ whole genome shotgun (WGS) entry which is preliminary data.</text>
</comment>
<dbReference type="AlphaFoldDB" id="K0REI7"/>
<accession>K0REI7</accession>
<evidence type="ECO:0000256" key="1">
    <source>
        <dbReference type="SAM" id="MobiDB-lite"/>
    </source>
</evidence>
<keyword evidence="3" id="KW-1185">Reference proteome</keyword>
<evidence type="ECO:0000313" key="3">
    <source>
        <dbReference type="Proteomes" id="UP000266841"/>
    </source>
</evidence>
<dbReference type="EMBL" id="AGNL01048990">
    <property type="protein sequence ID" value="EJK44972.1"/>
    <property type="molecule type" value="Genomic_DNA"/>
</dbReference>
<feature type="region of interest" description="Disordered" evidence="1">
    <location>
        <begin position="46"/>
        <end position="68"/>
    </location>
</feature>
<evidence type="ECO:0000313" key="2">
    <source>
        <dbReference type="EMBL" id="EJK44972.1"/>
    </source>
</evidence>
<gene>
    <name evidence="2" type="ORF">THAOC_36446</name>
</gene>
<dbReference type="Proteomes" id="UP000266841">
    <property type="component" value="Unassembled WGS sequence"/>
</dbReference>
<feature type="compositionally biased region" description="Basic and acidic residues" evidence="1">
    <location>
        <begin position="107"/>
        <end position="131"/>
    </location>
</feature>
<dbReference type="eggNOG" id="ENOG502SDBJ">
    <property type="taxonomic scope" value="Eukaryota"/>
</dbReference>